<evidence type="ECO:0000313" key="1">
    <source>
        <dbReference type="EMBL" id="KAJ7317642.1"/>
    </source>
</evidence>
<reference evidence="1" key="1">
    <citation type="journal article" date="2023" name="DNA Res.">
        <title>Chromosome-level genome assembly of Phrynocephalus forsythii using third-generation DNA sequencing and Hi-C analysis.</title>
        <authorList>
            <person name="Qi Y."/>
            <person name="Zhao W."/>
            <person name="Zhao Y."/>
            <person name="Niu C."/>
            <person name="Cao S."/>
            <person name="Zhang Y."/>
        </authorList>
    </citation>
    <scope>NUCLEOTIDE SEQUENCE</scope>
    <source>
        <tissue evidence="1">Muscle</tissue>
    </source>
</reference>
<dbReference type="AlphaFoldDB" id="A0A9Q1AXA0"/>
<keyword evidence="2" id="KW-1185">Reference proteome</keyword>
<evidence type="ECO:0000313" key="2">
    <source>
        <dbReference type="Proteomes" id="UP001142489"/>
    </source>
</evidence>
<sequence length="99" mass="11019">MRRMPALGAKNRTVRAAAPMPTQSLATVPGVALWLKPMPSCRSSKTSSLAWKNKEESKELAVQRDLVMEGPVCPQRNKESIYHRKGREGLPRSDAQCLM</sequence>
<name>A0A9Q1AXA0_9SAUR</name>
<comment type="caution">
    <text evidence="1">The sequence shown here is derived from an EMBL/GenBank/DDBJ whole genome shotgun (WGS) entry which is preliminary data.</text>
</comment>
<gene>
    <name evidence="1" type="ORF">JRQ81_003804</name>
</gene>
<protein>
    <submittedName>
        <fullName evidence="1">Uncharacterized protein</fullName>
    </submittedName>
</protein>
<proteinExistence type="predicted"/>
<organism evidence="1 2">
    <name type="scientific">Phrynocephalus forsythii</name>
    <dbReference type="NCBI Taxonomy" id="171643"/>
    <lineage>
        <taxon>Eukaryota</taxon>
        <taxon>Metazoa</taxon>
        <taxon>Chordata</taxon>
        <taxon>Craniata</taxon>
        <taxon>Vertebrata</taxon>
        <taxon>Euteleostomi</taxon>
        <taxon>Lepidosauria</taxon>
        <taxon>Squamata</taxon>
        <taxon>Bifurcata</taxon>
        <taxon>Unidentata</taxon>
        <taxon>Episquamata</taxon>
        <taxon>Toxicofera</taxon>
        <taxon>Iguania</taxon>
        <taxon>Acrodonta</taxon>
        <taxon>Agamidae</taxon>
        <taxon>Agaminae</taxon>
        <taxon>Phrynocephalus</taxon>
    </lineage>
</organism>
<accession>A0A9Q1AXA0</accession>
<dbReference type="EMBL" id="JAPFRF010000011">
    <property type="protein sequence ID" value="KAJ7317642.1"/>
    <property type="molecule type" value="Genomic_DNA"/>
</dbReference>
<dbReference type="Proteomes" id="UP001142489">
    <property type="component" value="Unassembled WGS sequence"/>
</dbReference>